<dbReference type="GO" id="GO:0008360">
    <property type="term" value="P:regulation of cell shape"/>
    <property type="evidence" value="ECO:0007669"/>
    <property type="project" value="UniProtKB-UniRule"/>
</dbReference>
<dbReference type="GO" id="GO:0071555">
    <property type="term" value="P:cell wall organization"/>
    <property type="evidence" value="ECO:0007669"/>
    <property type="project" value="UniProtKB-UniRule"/>
</dbReference>
<evidence type="ECO:0000256" key="1">
    <source>
        <dbReference type="ARBA" id="ARBA00004752"/>
    </source>
</evidence>
<keyword evidence="6 9" id="KW-0133">Cell shape</keyword>
<accession>A0A1I3VNB2</accession>
<dbReference type="GO" id="GO:0005576">
    <property type="term" value="C:extracellular region"/>
    <property type="evidence" value="ECO:0007669"/>
    <property type="project" value="TreeGrafter"/>
</dbReference>
<dbReference type="STRING" id="45496.SAMN04488079_10378"/>
<dbReference type="InterPro" id="IPR050979">
    <property type="entry name" value="LD-transpeptidase"/>
</dbReference>
<gene>
    <name evidence="11" type="ORF">SAMN04488079_10378</name>
</gene>
<evidence type="ECO:0000256" key="7">
    <source>
        <dbReference type="ARBA" id="ARBA00022984"/>
    </source>
</evidence>
<feature type="domain" description="L,D-TPase catalytic" evidence="10">
    <location>
        <begin position="12"/>
        <end position="168"/>
    </location>
</feature>
<dbReference type="SUPFAM" id="SSF141523">
    <property type="entry name" value="L,D-transpeptidase catalytic domain-like"/>
    <property type="match status" value="1"/>
</dbReference>
<dbReference type="AlphaFoldDB" id="A0A1I3VNB2"/>
<reference evidence="12" key="1">
    <citation type="submission" date="2016-10" db="EMBL/GenBank/DDBJ databases">
        <authorList>
            <person name="Varghese N."/>
            <person name="Submissions S."/>
        </authorList>
    </citation>
    <scope>NUCLEOTIDE SEQUENCE [LARGE SCALE GENOMIC DNA]</scope>
    <source>
        <strain evidence="12">DSM 11578</strain>
    </source>
</reference>
<protein>
    <submittedName>
        <fullName evidence="11">L,D-transpeptidase catalytic domain</fullName>
    </submittedName>
</protein>
<keyword evidence="3" id="KW-0328">Glycosyltransferase</keyword>
<evidence type="ECO:0000256" key="9">
    <source>
        <dbReference type="PROSITE-ProRule" id="PRU01373"/>
    </source>
</evidence>
<evidence type="ECO:0000259" key="10">
    <source>
        <dbReference type="PROSITE" id="PS52029"/>
    </source>
</evidence>
<evidence type="ECO:0000256" key="5">
    <source>
        <dbReference type="ARBA" id="ARBA00022801"/>
    </source>
</evidence>
<evidence type="ECO:0000256" key="6">
    <source>
        <dbReference type="ARBA" id="ARBA00022960"/>
    </source>
</evidence>
<proteinExistence type="inferred from homology"/>
<organism evidence="11 12">
    <name type="scientific">Methylophaga sulfidovorans</name>
    <dbReference type="NCBI Taxonomy" id="45496"/>
    <lineage>
        <taxon>Bacteria</taxon>
        <taxon>Pseudomonadati</taxon>
        <taxon>Pseudomonadota</taxon>
        <taxon>Gammaproteobacteria</taxon>
        <taxon>Thiotrichales</taxon>
        <taxon>Piscirickettsiaceae</taxon>
        <taxon>Methylophaga</taxon>
    </lineage>
</organism>
<dbReference type="Proteomes" id="UP000198924">
    <property type="component" value="Unassembled WGS sequence"/>
</dbReference>
<dbReference type="Gene3D" id="2.40.440.10">
    <property type="entry name" value="L,D-transpeptidase catalytic domain-like"/>
    <property type="match status" value="1"/>
</dbReference>
<keyword evidence="12" id="KW-1185">Reference proteome</keyword>
<evidence type="ECO:0000256" key="2">
    <source>
        <dbReference type="ARBA" id="ARBA00005992"/>
    </source>
</evidence>
<dbReference type="PANTHER" id="PTHR30582:SF24">
    <property type="entry name" value="L,D-TRANSPEPTIDASE ERFK_SRFK-RELATED"/>
    <property type="match status" value="1"/>
</dbReference>
<sequence length="169" mass="19220">MNNTDLIKDNEVWLDISLTQQHCWLRQADKVLFEASVSTALNGPGEQNGSGCTPRGWHQIRAKIGDNQPINSVFVGRRPTAEIFNSALKEQFPNRDWILTRILWLSGLEVGKNRLGNVDTMRRYIYIHGCPDDLPMGEALSHGCVRMRNQDVVALFDQVHTGLKVWIHE</sequence>
<keyword evidence="8 9" id="KW-0961">Cell wall biogenesis/degradation</keyword>
<dbReference type="InterPro" id="IPR038063">
    <property type="entry name" value="Transpep_catalytic_dom"/>
</dbReference>
<dbReference type="UniPathway" id="UPA00219"/>
<dbReference type="GO" id="GO:0016757">
    <property type="term" value="F:glycosyltransferase activity"/>
    <property type="evidence" value="ECO:0007669"/>
    <property type="project" value="UniProtKB-KW"/>
</dbReference>
<dbReference type="Pfam" id="PF03734">
    <property type="entry name" value="YkuD"/>
    <property type="match status" value="1"/>
</dbReference>
<evidence type="ECO:0000313" key="12">
    <source>
        <dbReference type="Proteomes" id="UP000198924"/>
    </source>
</evidence>
<evidence type="ECO:0000256" key="3">
    <source>
        <dbReference type="ARBA" id="ARBA00022676"/>
    </source>
</evidence>
<dbReference type="PROSITE" id="PS52029">
    <property type="entry name" value="LD_TPASE"/>
    <property type="match status" value="1"/>
</dbReference>
<name>A0A1I3VNB2_9GAMM</name>
<dbReference type="CDD" id="cd16913">
    <property type="entry name" value="YkuD_like"/>
    <property type="match status" value="1"/>
</dbReference>
<feature type="active site" description="Nucleophile" evidence="9">
    <location>
        <position position="144"/>
    </location>
</feature>
<keyword evidence="7 9" id="KW-0573">Peptidoglycan synthesis</keyword>
<dbReference type="GO" id="GO:0018104">
    <property type="term" value="P:peptidoglycan-protein cross-linking"/>
    <property type="evidence" value="ECO:0007669"/>
    <property type="project" value="TreeGrafter"/>
</dbReference>
<comment type="pathway">
    <text evidence="1 9">Cell wall biogenesis; peptidoglycan biosynthesis.</text>
</comment>
<dbReference type="EMBL" id="FOSH01000003">
    <property type="protein sequence ID" value="SFJ95621.1"/>
    <property type="molecule type" value="Genomic_DNA"/>
</dbReference>
<evidence type="ECO:0000313" key="11">
    <source>
        <dbReference type="EMBL" id="SFJ95621.1"/>
    </source>
</evidence>
<dbReference type="OrthoDB" id="9787225at2"/>
<feature type="active site" description="Proton donor/acceptor" evidence="9">
    <location>
        <position position="128"/>
    </location>
</feature>
<keyword evidence="5" id="KW-0378">Hydrolase</keyword>
<comment type="similarity">
    <text evidence="2">Belongs to the YkuD family.</text>
</comment>
<evidence type="ECO:0000256" key="4">
    <source>
        <dbReference type="ARBA" id="ARBA00022679"/>
    </source>
</evidence>
<keyword evidence="4" id="KW-0808">Transferase</keyword>
<evidence type="ECO:0000256" key="8">
    <source>
        <dbReference type="ARBA" id="ARBA00023316"/>
    </source>
</evidence>
<dbReference type="PANTHER" id="PTHR30582">
    <property type="entry name" value="L,D-TRANSPEPTIDASE"/>
    <property type="match status" value="1"/>
</dbReference>
<dbReference type="RefSeq" id="WP_091711712.1">
    <property type="nucleotide sequence ID" value="NZ_FOSH01000003.1"/>
</dbReference>
<dbReference type="GO" id="GO:0071972">
    <property type="term" value="F:peptidoglycan L,D-transpeptidase activity"/>
    <property type="evidence" value="ECO:0007669"/>
    <property type="project" value="TreeGrafter"/>
</dbReference>
<dbReference type="InterPro" id="IPR005490">
    <property type="entry name" value="LD_TPept_cat_dom"/>
</dbReference>